<gene>
    <name evidence="7" type="ORF">LCGC14_0178280</name>
</gene>
<comment type="caution">
    <text evidence="7">The sequence shown here is derived from an EMBL/GenBank/DDBJ whole genome shotgun (WGS) entry which is preliminary data.</text>
</comment>
<evidence type="ECO:0000313" key="7">
    <source>
        <dbReference type="EMBL" id="KKN95301.1"/>
    </source>
</evidence>
<dbReference type="Gene3D" id="1.25.40.80">
    <property type="match status" value="1"/>
</dbReference>
<evidence type="ECO:0000256" key="2">
    <source>
        <dbReference type="ARBA" id="ARBA00001974"/>
    </source>
</evidence>
<keyword evidence="3" id="KW-0285">Flavoprotein</keyword>
<dbReference type="Pfam" id="PF03441">
    <property type="entry name" value="FAD_binding_7"/>
    <property type="match status" value="1"/>
</dbReference>
<dbReference type="InterPro" id="IPR002081">
    <property type="entry name" value="Cryptochrome/DNA_photolyase_1"/>
</dbReference>
<dbReference type="GO" id="GO:0003677">
    <property type="term" value="F:DNA binding"/>
    <property type="evidence" value="ECO:0007669"/>
    <property type="project" value="TreeGrafter"/>
</dbReference>
<evidence type="ECO:0000256" key="5">
    <source>
        <dbReference type="ARBA" id="ARBA00022991"/>
    </source>
</evidence>
<dbReference type="GO" id="GO:0003904">
    <property type="term" value="F:deoxyribodipyrimidine photo-lyase activity"/>
    <property type="evidence" value="ECO:0007669"/>
    <property type="project" value="TreeGrafter"/>
</dbReference>
<reference evidence="7" key="1">
    <citation type="journal article" date="2015" name="Nature">
        <title>Complex archaea that bridge the gap between prokaryotes and eukaryotes.</title>
        <authorList>
            <person name="Spang A."/>
            <person name="Saw J.H."/>
            <person name="Jorgensen S.L."/>
            <person name="Zaremba-Niedzwiedzka K."/>
            <person name="Martijn J."/>
            <person name="Lind A.E."/>
            <person name="van Eijk R."/>
            <person name="Schleper C."/>
            <person name="Guy L."/>
            <person name="Ettema T.J."/>
        </authorList>
    </citation>
    <scope>NUCLEOTIDE SEQUENCE</scope>
</reference>
<keyword evidence="5" id="KW-0157">Chromophore</keyword>
<protein>
    <recommendedName>
        <fullName evidence="6">Photolyase/cryptochrome alpha/beta domain-containing protein</fullName>
    </recommendedName>
</protein>
<dbReference type="InterPro" id="IPR036155">
    <property type="entry name" value="Crypto/Photolyase_N_sf"/>
</dbReference>
<dbReference type="InterPro" id="IPR018394">
    <property type="entry name" value="DNA_photolyase_1_CS_C"/>
</dbReference>
<dbReference type="Gene3D" id="3.40.50.620">
    <property type="entry name" value="HUPs"/>
    <property type="match status" value="1"/>
</dbReference>
<dbReference type="InterPro" id="IPR005101">
    <property type="entry name" value="Cryptochr/Photolyase_FAD-bd"/>
</dbReference>
<evidence type="ECO:0000256" key="1">
    <source>
        <dbReference type="ARBA" id="ARBA00001932"/>
    </source>
</evidence>
<sequence>MKNAQLYWLRNDLRCHDNLALWNASQSGPVVAVCLISPATWQAHDDSPIKVDFWMRNLRALKHSLSQRNIPLRIATIAEWSEAPSALLTLARQLGVETIWFNDEYGIHEQQRDDAVDRAFSDAGLGCQRFTDQILFKPGSVLTQAGTMFKVYSQFRKVAYQRLHTWLPECVPAPPKQTVQNLESDSVPAAVEGFAVPGTDQQSLWPAGEQAAADRLAHFSENILLDYERSRDRPDQDGTSRLSPYLVSGVLSPRQCLHAAIAANRGEFDAGNAGATTWINELLWREFYKHILVCYPHVSRHRAFRENMEKLPWRNDPKALEAWKQGQTGIPIIDAAMRQLLATGWMHNRLRMLTAMFLSKNLLIDWREGERWFMRQLIDGDLAANNGGWQWSSSTGTDSAPYFRIFNPVTQSRKFDPDGLFIRQWVPELEHLSNKQIHQPPIDDLFSATSYPAAIVDLGDSRRRALDAFKGL</sequence>
<dbReference type="PANTHER" id="PTHR11455:SF9">
    <property type="entry name" value="CRYPTOCHROME CIRCADIAN CLOCK 5 ISOFORM X1"/>
    <property type="match status" value="1"/>
</dbReference>
<dbReference type="InterPro" id="IPR014729">
    <property type="entry name" value="Rossmann-like_a/b/a_fold"/>
</dbReference>
<dbReference type="SUPFAM" id="SSF48173">
    <property type="entry name" value="Cryptochrome/photolyase FAD-binding domain"/>
    <property type="match status" value="1"/>
</dbReference>
<dbReference type="PROSITE" id="PS51645">
    <property type="entry name" value="PHR_CRY_ALPHA_BETA"/>
    <property type="match status" value="1"/>
</dbReference>
<dbReference type="NCBIfam" id="NF007955">
    <property type="entry name" value="PRK10674.1"/>
    <property type="match status" value="1"/>
</dbReference>
<evidence type="ECO:0000256" key="3">
    <source>
        <dbReference type="ARBA" id="ARBA00022630"/>
    </source>
</evidence>
<organism evidence="7">
    <name type="scientific">marine sediment metagenome</name>
    <dbReference type="NCBI Taxonomy" id="412755"/>
    <lineage>
        <taxon>unclassified sequences</taxon>
        <taxon>metagenomes</taxon>
        <taxon>ecological metagenomes</taxon>
    </lineage>
</organism>
<comment type="cofactor">
    <cofactor evidence="2">
        <name>FAD</name>
        <dbReference type="ChEBI" id="CHEBI:57692"/>
    </cofactor>
</comment>
<dbReference type="Gene3D" id="1.10.579.10">
    <property type="entry name" value="DNA Cyclobutane Dipyrimidine Photolyase, subunit A, domain 3"/>
    <property type="match status" value="1"/>
</dbReference>
<dbReference type="Pfam" id="PF00875">
    <property type="entry name" value="DNA_photolyase"/>
    <property type="match status" value="1"/>
</dbReference>
<dbReference type="GO" id="GO:0006139">
    <property type="term" value="P:nucleobase-containing compound metabolic process"/>
    <property type="evidence" value="ECO:0007669"/>
    <property type="project" value="UniProtKB-ARBA"/>
</dbReference>
<dbReference type="SUPFAM" id="SSF52425">
    <property type="entry name" value="Cryptochrome/photolyase, N-terminal domain"/>
    <property type="match status" value="1"/>
</dbReference>
<dbReference type="InterPro" id="IPR036134">
    <property type="entry name" value="Crypto/Photolyase_FAD-like_sf"/>
</dbReference>
<dbReference type="GO" id="GO:0009416">
    <property type="term" value="P:response to light stimulus"/>
    <property type="evidence" value="ECO:0007669"/>
    <property type="project" value="TreeGrafter"/>
</dbReference>
<dbReference type="PRINTS" id="PR00147">
    <property type="entry name" value="DNAPHOTLYASE"/>
</dbReference>
<dbReference type="GO" id="GO:0006950">
    <property type="term" value="P:response to stress"/>
    <property type="evidence" value="ECO:0007669"/>
    <property type="project" value="UniProtKB-ARBA"/>
</dbReference>
<proteinExistence type="predicted"/>
<dbReference type="PROSITE" id="PS00394">
    <property type="entry name" value="DNA_PHOTOLYASES_1_1"/>
    <property type="match status" value="1"/>
</dbReference>
<comment type="cofactor">
    <cofactor evidence="1">
        <name>(6R)-5,10-methylene-5,6,7,8-tetrahydrofolate</name>
        <dbReference type="ChEBI" id="CHEBI:15636"/>
    </cofactor>
</comment>
<feature type="domain" description="Photolyase/cryptochrome alpha/beta" evidence="6">
    <location>
        <begin position="3"/>
        <end position="135"/>
    </location>
</feature>
<evidence type="ECO:0000256" key="4">
    <source>
        <dbReference type="ARBA" id="ARBA00022827"/>
    </source>
</evidence>
<dbReference type="FunFam" id="1.10.579.10:FF:000003">
    <property type="entry name" value="Deoxyribodipyrimidine photo-lyase"/>
    <property type="match status" value="1"/>
</dbReference>
<evidence type="ECO:0000259" key="6">
    <source>
        <dbReference type="PROSITE" id="PS51645"/>
    </source>
</evidence>
<dbReference type="AlphaFoldDB" id="A0A0F9X8M0"/>
<dbReference type="PANTHER" id="PTHR11455">
    <property type="entry name" value="CRYPTOCHROME"/>
    <property type="match status" value="1"/>
</dbReference>
<accession>A0A0F9X8M0</accession>
<dbReference type="InterPro" id="IPR006050">
    <property type="entry name" value="DNA_photolyase_N"/>
</dbReference>
<dbReference type="EMBL" id="LAZR01000071">
    <property type="protein sequence ID" value="KKN95301.1"/>
    <property type="molecule type" value="Genomic_DNA"/>
</dbReference>
<keyword evidence="4" id="KW-0274">FAD</keyword>
<name>A0A0F9X8M0_9ZZZZ</name>
<dbReference type="GO" id="GO:0071949">
    <property type="term" value="F:FAD binding"/>
    <property type="evidence" value="ECO:0007669"/>
    <property type="project" value="TreeGrafter"/>
</dbReference>